<feature type="transmembrane region" description="Helical" evidence="1">
    <location>
        <begin position="899"/>
        <end position="920"/>
    </location>
</feature>
<feature type="transmembrane region" description="Helical" evidence="1">
    <location>
        <begin position="647"/>
        <end position="667"/>
    </location>
</feature>
<feature type="transmembrane region" description="Helical" evidence="1">
    <location>
        <begin position="425"/>
        <end position="447"/>
    </location>
</feature>
<keyword evidence="1" id="KW-1133">Transmembrane helix</keyword>
<name>A0A939TP56_9MICO</name>
<accession>A0A939TP56</accession>
<feature type="transmembrane region" description="Helical" evidence="1">
    <location>
        <begin position="679"/>
        <end position="700"/>
    </location>
</feature>
<keyword evidence="3" id="KW-1185">Reference proteome</keyword>
<organism evidence="2 3">
    <name type="scientific">Microbacterium stercoris</name>
    <dbReference type="NCBI Taxonomy" id="2820289"/>
    <lineage>
        <taxon>Bacteria</taxon>
        <taxon>Bacillati</taxon>
        <taxon>Actinomycetota</taxon>
        <taxon>Actinomycetes</taxon>
        <taxon>Micrococcales</taxon>
        <taxon>Microbacteriaceae</taxon>
        <taxon>Microbacterium</taxon>
    </lineage>
</organism>
<feature type="transmembrane region" description="Helical" evidence="1">
    <location>
        <begin position="622"/>
        <end position="640"/>
    </location>
</feature>
<gene>
    <name evidence="2" type="ORF">J5V96_00785</name>
</gene>
<sequence>MPPAVHAILVARATPEAAAQLERTLSALRAQERPVDHLTVVVCGSASKLRDLIDGSGAEGAIEAPASTSFAAAVRLGAVRVPEGRALWLLAHDTQPEPGTLAALSAALERAPSAAIAAPKLVDAQDPSVIVSLGVSMTRFGRTVALAGGEVDQGQHDGDDDVLGADVRGLLLRSDARAHLLPDPALAGADEGLDMGVRARLGGRRVALAPGARLQAPVAGMAGVSENRMAHAYAVRTAQLHRRLAYAPAWAVPLHWLTLLPLAVLRSFVHLVAKAPARVPAEWGAAVTVMVRMAAIARSRGEIRRFRTGPWSQIAPLRATAAQLREHSDPDGGEPVIRRELRFFSGGGAWAVLAALVISVAAFLPLLAWPVLGGGALLPMRETVLGLWADAAYGARATGLGAVGPADPFAAVVALLGSLSPARPALALVMLWLLALPFAVLGGWFAATRVSDRSGVRAAAAVIWALAPTFLTALVEGRAAAVLLHLLLPWLFFTASVAHRSWGASGAASILLLGVLACAPSLAPAIVLLWVLGLLLAIGFRIRRGLARVLWLIVPSAVVAVPLVQAQLERGTPWALLADPGRVWAGHEAAGPLLLASGFPTADPAGWGGALAWLGIADAPTAWVPFVLIPLALLALAAPLTPRWRAGAAGVVIAAAGLVTAHLAAGVQVSTSESQAVGVWPGSGLSLAWVGVVAAAAVTLDTGIRRRGLARLAAFAATACIVLLSVPSLTALARDEADIANGPASTLPAYVTARAADERDLGTLVLTAQPDGGVAARLVWGASETLGGQSTLQATDPVASDGDRRLAEIASDLVSASSGQVQDLLSEAGVRFVLLTATTDGPAETDAARTRRLDAITAVDQRPGFVRVGETAKGVLWRLDADPAPRPALDDRQQATARWILTTQAVALLVALLLAVPTFASRRDARRMPRVVGRGYEEADA</sequence>
<dbReference type="Proteomes" id="UP000680132">
    <property type="component" value="Unassembled WGS sequence"/>
</dbReference>
<keyword evidence="1" id="KW-0472">Membrane</keyword>
<dbReference type="Pfam" id="PF13641">
    <property type="entry name" value="Glyco_tranf_2_3"/>
    <property type="match status" value="1"/>
</dbReference>
<reference evidence="2" key="1">
    <citation type="submission" date="2021-03" db="EMBL/GenBank/DDBJ databases">
        <title>Microbacterium sp. nov., a novel actinobacterium isolated from cow dung.</title>
        <authorList>
            <person name="Zhang L."/>
        </authorList>
    </citation>
    <scope>NUCLEOTIDE SEQUENCE</scope>
    <source>
        <strain evidence="2">NEAU-LLB</strain>
    </source>
</reference>
<evidence type="ECO:0000313" key="2">
    <source>
        <dbReference type="EMBL" id="MBO3662040.1"/>
    </source>
</evidence>
<keyword evidence="1" id="KW-0812">Transmembrane</keyword>
<feature type="transmembrane region" description="Helical" evidence="1">
    <location>
        <begin position="244"/>
        <end position="269"/>
    </location>
</feature>
<evidence type="ECO:0000256" key="1">
    <source>
        <dbReference type="SAM" id="Phobius"/>
    </source>
</evidence>
<feature type="transmembrane region" description="Helical" evidence="1">
    <location>
        <begin position="459"/>
        <end position="488"/>
    </location>
</feature>
<dbReference type="AlphaFoldDB" id="A0A939TP56"/>
<feature type="transmembrane region" description="Helical" evidence="1">
    <location>
        <begin position="549"/>
        <end position="568"/>
    </location>
</feature>
<dbReference type="EMBL" id="JAGFOA010000001">
    <property type="protein sequence ID" value="MBO3662040.1"/>
    <property type="molecule type" value="Genomic_DNA"/>
</dbReference>
<evidence type="ECO:0000313" key="3">
    <source>
        <dbReference type="Proteomes" id="UP000680132"/>
    </source>
</evidence>
<dbReference type="RefSeq" id="WP_208499448.1">
    <property type="nucleotide sequence ID" value="NZ_JAGFOA010000001.1"/>
</dbReference>
<dbReference type="InterPro" id="IPR029044">
    <property type="entry name" value="Nucleotide-diphossugar_trans"/>
</dbReference>
<feature type="transmembrane region" description="Helical" evidence="1">
    <location>
        <begin position="348"/>
        <end position="372"/>
    </location>
</feature>
<comment type="caution">
    <text evidence="2">The sequence shown here is derived from an EMBL/GenBank/DDBJ whole genome shotgun (WGS) entry which is preliminary data.</text>
</comment>
<feature type="transmembrane region" description="Helical" evidence="1">
    <location>
        <begin position="508"/>
        <end position="537"/>
    </location>
</feature>
<proteinExistence type="predicted"/>
<dbReference type="SUPFAM" id="SSF53448">
    <property type="entry name" value="Nucleotide-diphospho-sugar transferases"/>
    <property type="match status" value="1"/>
</dbReference>
<feature type="transmembrane region" description="Helical" evidence="1">
    <location>
        <begin position="712"/>
        <end position="733"/>
    </location>
</feature>
<protein>
    <submittedName>
        <fullName evidence="2">Glycosyltransferase family 2 protein</fullName>
    </submittedName>
</protein>